<dbReference type="Gene3D" id="3.40.50.150">
    <property type="entry name" value="Vaccinia Virus protein VP39"/>
    <property type="match status" value="1"/>
</dbReference>
<dbReference type="SUPFAM" id="SSF53335">
    <property type="entry name" value="S-adenosyl-L-methionine-dependent methyltransferases"/>
    <property type="match status" value="1"/>
</dbReference>
<dbReference type="PANTHER" id="PTHR45875">
    <property type="entry name" value="METHYLTRANSFERASE N6AMT1"/>
    <property type="match status" value="1"/>
</dbReference>
<dbReference type="EMBL" id="JAPTGC010000009">
    <property type="protein sequence ID" value="MCZ0863062.1"/>
    <property type="molecule type" value="Genomic_DNA"/>
</dbReference>
<keyword evidence="5" id="KW-1185">Reference proteome</keyword>
<dbReference type="NCBIfam" id="TIGR00537">
    <property type="entry name" value="hemK_rel_arch"/>
    <property type="match status" value="1"/>
</dbReference>
<evidence type="ECO:0000256" key="3">
    <source>
        <dbReference type="ARBA" id="ARBA00022691"/>
    </source>
</evidence>
<dbReference type="InterPro" id="IPR029063">
    <property type="entry name" value="SAM-dependent_MTases_sf"/>
</dbReference>
<sequence>MKPDTTQIYFPAEDTHLLIRAALAEVKTSDRVLEVGTGSGAVAKAVMTVAPQTMATEINPHAAAYATAEGVAVVRGNLLDPLKGEFDLILFNAPYLPTRPEERINDWLEFALDGGETGREVIERFLPAAADRLAKFGRILLLVSSATGLPELLALGKQYGMISIIADSEQMEDGETLYVLRISRDLCCMGDDGNPNRRDKTSGTPLCWYDNAED</sequence>
<proteinExistence type="predicted"/>
<dbReference type="GO" id="GO:0008168">
    <property type="term" value="F:methyltransferase activity"/>
    <property type="evidence" value="ECO:0007669"/>
    <property type="project" value="UniProtKB-KW"/>
</dbReference>
<comment type="caution">
    <text evidence="4">The sequence shown here is derived from an EMBL/GenBank/DDBJ whole genome shotgun (WGS) entry which is preliminary data.</text>
</comment>
<dbReference type="GO" id="GO:0032259">
    <property type="term" value="P:methylation"/>
    <property type="evidence" value="ECO:0007669"/>
    <property type="project" value="UniProtKB-KW"/>
</dbReference>
<reference evidence="4" key="1">
    <citation type="submission" date="2022-12" db="EMBL/GenBank/DDBJ databases">
        <title>Isolation and characterisation of novel Methanocorpusculum spp. from native Australian herbivores indicates the genus is ancestrally host-associated.</title>
        <authorList>
            <person name="Volmer J.G."/>
            <person name="Soo R.M."/>
            <person name="Evans P.N."/>
            <person name="Hoedt E.C."/>
            <person name="Astorga Alsina A.L."/>
            <person name="Woodcroft B.J."/>
            <person name="Tyson G.W."/>
            <person name="Hugenholtz P."/>
            <person name="Morrison M."/>
        </authorList>
    </citation>
    <scope>NUCLEOTIDE SEQUENCE</scope>
    <source>
        <strain evidence="4">CW153</strain>
    </source>
</reference>
<accession>A0ABT4IMU4</accession>
<evidence type="ECO:0000313" key="5">
    <source>
        <dbReference type="Proteomes" id="UP001141336"/>
    </source>
</evidence>
<keyword evidence="3" id="KW-0949">S-adenosyl-L-methionine</keyword>
<gene>
    <name evidence="4" type="ORF">O0S09_07345</name>
</gene>
<evidence type="ECO:0000313" key="4">
    <source>
        <dbReference type="EMBL" id="MCZ0863062.1"/>
    </source>
</evidence>
<organism evidence="4 5">
    <name type="scientific">Methanocorpusculum vombati</name>
    <dbReference type="NCBI Taxonomy" id="3002864"/>
    <lineage>
        <taxon>Archaea</taxon>
        <taxon>Methanobacteriati</taxon>
        <taxon>Methanobacteriota</taxon>
        <taxon>Stenosarchaea group</taxon>
        <taxon>Methanomicrobia</taxon>
        <taxon>Methanomicrobiales</taxon>
        <taxon>Methanocorpusculaceae</taxon>
        <taxon>Methanocorpusculum</taxon>
    </lineage>
</organism>
<dbReference type="InterPro" id="IPR052190">
    <property type="entry name" value="Euk-Arch_PrmC-MTase"/>
</dbReference>
<evidence type="ECO:0000256" key="1">
    <source>
        <dbReference type="ARBA" id="ARBA00022603"/>
    </source>
</evidence>
<dbReference type="RefSeq" id="WP_268923323.1">
    <property type="nucleotide sequence ID" value="NZ_JAPTGC010000009.1"/>
</dbReference>
<dbReference type="Proteomes" id="UP001141336">
    <property type="component" value="Unassembled WGS sequence"/>
</dbReference>
<keyword evidence="1 4" id="KW-0489">Methyltransferase</keyword>
<name>A0ABT4IMU4_9EURY</name>
<evidence type="ECO:0000256" key="2">
    <source>
        <dbReference type="ARBA" id="ARBA00022679"/>
    </source>
</evidence>
<protein>
    <submittedName>
        <fullName evidence="4">Methylase</fullName>
    </submittedName>
</protein>
<dbReference type="PANTHER" id="PTHR45875:SF1">
    <property type="entry name" value="METHYLTRANSFERASE N6AMT1"/>
    <property type="match status" value="1"/>
</dbReference>
<keyword evidence="2" id="KW-0808">Transferase</keyword>
<dbReference type="InterPro" id="IPR004557">
    <property type="entry name" value="PrmC-related"/>
</dbReference>
<dbReference type="CDD" id="cd02440">
    <property type="entry name" value="AdoMet_MTases"/>
    <property type="match status" value="1"/>
</dbReference>